<accession>A0A3E4UHJ3</accession>
<dbReference type="GO" id="GO:0016757">
    <property type="term" value="F:glycosyltransferase activity"/>
    <property type="evidence" value="ECO:0007669"/>
    <property type="project" value="InterPro"/>
</dbReference>
<dbReference type="SUPFAM" id="SSF53756">
    <property type="entry name" value="UDP-Glycosyltransferase/glycogen phosphorylase"/>
    <property type="match status" value="1"/>
</dbReference>
<dbReference type="Proteomes" id="UP000261257">
    <property type="component" value="Unassembled WGS sequence"/>
</dbReference>
<protein>
    <submittedName>
        <fullName evidence="3">Glycosyltransferase family 1 protein</fullName>
    </submittedName>
</protein>
<dbReference type="InterPro" id="IPR001296">
    <property type="entry name" value="Glyco_trans_1"/>
</dbReference>
<dbReference type="Gene3D" id="3.40.50.2000">
    <property type="entry name" value="Glycogen Phosphorylase B"/>
    <property type="match status" value="2"/>
</dbReference>
<proteinExistence type="predicted"/>
<evidence type="ECO:0000313" key="3">
    <source>
        <dbReference type="EMBL" id="RGM08794.1"/>
    </source>
</evidence>
<dbReference type="PANTHER" id="PTHR12526:SF630">
    <property type="entry name" value="GLYCOSYLTRANSFERASE"/>
    <property type="match status" value="1"/>
</dbReference>
<evidence type="ECO:0000259" key="2">
    <source>
        <dbReference type="Pfam" id="PF13477"/>
    </source>
</evidence>
<dbReference type="AlphaFoldDB" id="A0A3E4UHJ3"/>
<dbReference type="Pfam" id="PF00534">
    <property type="entry name" value="Glycos_transf_1"/>
    <property type="match status" value="1"/>
</dbReference>
<dbReference type="PANTHER" id="PTHR12526">
    <property type="entry name" value="GLYCOSYLTRANSFERASE"/>
    <property type="match status" value="1"/>
</dbReference>
<feature type="domain" description="Glycosyl transferase family 1" evidence="1">
    <location>
        <begin position="200"/>
        <end position="361"/>
    </location>
</feature>
<name>A0A3E4UHJ3_9FIRM</name>
<keyword evidence="3" id="KW-0808">Transferase</keyword>
<organism evidence="3 4">
    <name type="scientific">Hungatella hathewayi</name>
    <dbReference type="NCBI Taxonomy" id="154046"/>
    <lineage>
        <taxon>Bacteria</taxon>
        <taxon>Bacillati</taxon>
        <taxon>Bacillota</taxon>
        <taxon>Clostridia</taxon>
        <taxon>Lachnospirales</taxon>
        <taxon>Lachnospiraceae</taxon>
        <taxon>Hungatella</taxon>
    </lineage>
</organism>
<reference evidence="3 4" key="1">
    <citation type="submission" date="2018-08" db="EMBL/GenBank/DDBJ databases">
        <title>A genome reference for cultivated species of the human gut microbiota.</title>
        <authorList>
            <person name="Zou Y."/>
            <person name="Xue W."/>
            <person name="Luo G."/>
        </authorList>
    </citation>
    <scope>NUCLEOTIDE SEQUENCE [LARGE SCALE GENOMIC DNA]</scope>
    <source>
        <strain evidence="3 4">TF05-11AC</strain>
    </source>
</reference>
<evidence type="ECO:0000259" key="1">
    <source>
        <dbReference type="Pfam" id="PF00534"/>
    </source>
</evidence>
<dbReference type="InterPro" id="IPR028098">
    <property type="entry name" value="Glyco_trans_4-like_N"/>
</dbReference>
<dbReference type="Pfam" id="PF13477">
    <property type="entry name" value="Glyco_trans_4_2"/>
    <property type="match status" value="1"/>
</dbReference>
<feature type="domain" description="Glycosyltransferase subfamily 4-like N-terminal" evidence="2">
    <location>
        <begin position="26"/>
        <end position="163"/>
    </location>
</feature>
<gene>
    <name evidence="3" type="ORF">DXC39_02180</name>
</gene>
<comment type="caution">
    <text evidence="3">The sequence shown here is derived from an EMBL/GenBank/DDBJ whole genome shotgun (WGS) entry which is preliminary data.</text>
</comment>
<dbReference type="RefSeq" id="WP_117620542.1">
    <property type="nucleotide sequence ID" value="NZ_QRQF01000001.1"/>
</dbReference>
<dbReference type="EMBL" id="QSSQ01000001">
    <property type="protein sequence ID" value="RGM08794.1"/>
    <property type="molecule type" value="Genomic_DNA"/>
</dbReference>
<sequence>MSDVKNLKNRKILITCTDVMMFQFIVPHIQYLDKLGCKVDIACSGADGYQNEGYLGKIQNNLPDVSKCFFIRTERNPFSFHNMAGYKDLKVVIYASNYDLIWTNEPVMGVLTRLAAKRYRYNGGKIMYLVHGYHFFKGAPRKNWLYYPIEKIMSGYCDAITVINWEDYYFTKKYFKTPVFHIDGIGLDLEKYKNVSVDYKKKRKELGIKENDILIISVGELQSRKNHEVIIRAIAKLNNPNIKYIICGRGELLDDLKKLSSHLNLNSQIQFLGHRYDIAEILNVADIFAHPSQREGLGIAAIEAMSAGLPLVTSNIQGIKDYVKNDENGYANPPYDIDGFAEAISKLILNPELRHKMGCNNQLCAEKYSIEKSVTSVAKILDNILESDNR</sequence>
<evidence type="ECO:0000313" key="4">
    <source>
        <dbReference type="Proteomes" id="UP000261257"/>
    </source>
</evidence>